<evidence type="ECO:0000313" key="11">
    <source>
        <dbReference type="Proteomes" id="UP001201812"/>
    </source>
</evidence>
<feature type="transmembrane region" description="Helical" evidence="8">
    <location>
        <begin position="35"/>
        <end position="53"/>
    </location>
</feature>
<evidence type="ECO:0000256" key="7">
    <source>
        <dbReference type="ARBA" id="ARBA00023224"/>
    </source>
</evidence>
<dbReference type="InterPro" id="IPR017452">
    <property type="entry name" value="GPCR_Rhodpsn_7TM"/>
</dbReference>
<comment type="caution">
    <text evidence="10">The sequence shown here is derived from an EMBL/GenBank/DDBJ whole genome shotgun (WGS) entry which is preliminary data.</text>
</comment>
<dbReference type="InterPro" id="IPR000276">
    <property type="entry name" value="GPCR_Rhodpsn"/>
</dbReference>
<proteinExistence type="predicted"/>
<feature type="transmembrane region" description="Helical" evidence="8">
    <location>
        <begin position="7"/>
        <end position="29"/>
    </location>
</feature>
<evidence type="ECO:0000259" key="9">
    <source>
        <dbReference type="PROSITE" id="PS50262"/>
    </source>
</evidence>
<organism evidence="10 11">
    <name type="scientific">Ditylenchus destructor</name>
    <dbReference type="NCBI Taxonomy" id="166010"/>
    <lineage>
        <taxon>Eukaryota</taxon>
        <taxon>Metazoa</taxon>
        <taxon>Ecdysozoa</taxon>
        <taxon>Nematoda</taxon>
        <taxon>Chromadorea</taxon>
        <taxon>Rhabditida</taxon>
        <taxon>Tylenchina</taxon>
        <taxon>Tylenchomorpha</taxon>
        <taxon>Sphaerularioidea</taxon>
        <taxon>Anguinidae</taxon>
        <taxon>Anguininae</taxon>
        <taxon>Ditylenchus</taxon>
    </lineage>
</organism>
<sequence length="265" mass="30032">MRSSSMSLFLANLAAIDFLMLADLPVTYFTHIPTSVYGGLLNAVFNTNIAICIERYVAVVHPFQLKTYFPIRRTLQYILAIWMVPVVWQLVHGLVMKKETWSTLFTIEVIYYVIPTFVLTTLYTLTCRALWGKNAFLHAAGNKKALNGRRSAVKMLLLCVVIFYICYAIPLLTVWISCESQNIRVVTTIDLMASSLWSTFLMPVANSINPFIYTLYSVAFRKRVKEIFCCCCSCGQPAQKANESHFPNIKTTTVTMSKLDSDVVN</sequence>
<dbReference type="PRINTS" id="PR00237">
    <property type="entry name" value="GPCRRHODOPSN"/>
</dbReference>
<feature type="domain" description="G-protein coupled receptors family 1 profile" evidence="9">
    <location>
        <begin position="49"/>
        <end position="213"/>
    </location>
</feature>
<keyword evidence="3 8" id="KW-1133">Transmembrane helix</keyword>
<dbReference type="GO" id="GO:0005886">
    <property type="term" value="C:plasma membrane"/>
    <property type="evidence" value="ECO:0007669"/>
    <property type="project" value="TreeGrafter"/>
</dbReference>
<feature type="transmembrane region" description="Helical" evidence="8">
    <location>
        <begin position="74"/>
        <end position="91"/>
    </location>
</feature>
<gene>
    <name evidence="10" type="ORF">DdX_18043</name>
</gene>
<dbReference type="EMBL" id="JAKKPZ010000229">
    <property type="protein sequence ID" value="KAI1698204.1"/>
    <property type="molecule type" value="Genomic_DNA"/>
</dbReference>
<reference evidence="10" key="1">
    <citation type="submission" date="2022-01" db="EMBL/GenBank/DDBJ databases">
        <title>Genome Sequence Resource for Two Populations of Ditylenchus destructor, the Migratory Endoparasitic Phytonematode.</title>
        <authorList>
            <person name="Zhang H."/>
            <person name="Lin R."/>
            <person name="Xie B."/>
        </authorList>
    </citation>
    <scope>NUCLEOTIDE SEQUENCE</scope>
    <source>
        <strain evidence="10">BazhouSP</strain>
    </source>
</reference>
<keyword evidence="6 10" id="KW-0675">Receptor</keyword>
<dbReference type="PANTHER" id="PTHR24243:SF224">
    <property type="entry name" value="G-PROTEIN COUPLED RECEPTOR 19-RELATED"/>
    <property type="match status" value="1"/>
</dbReference>
<keyword evidence="5 8" id="KW-0472">Membrane</keyword>
<keyword evidence="11" id="KW-1185">Reference proteome</keyword>
<evidence type="ECO:0000256" key="5">
    <source>
        <dbReference type="ARBA" id="ARBA00023136"/>
    </source>
</evidence>
<dbReference type="Pfam" id="PF00001">
    <property type="entry name" value="7tm_1"/>
    <property type="match status" value="1"/>
</dbReference>
<evidence type="ECO:0000256" key="2">
    <source>
        <dbReference type="ARBA" id="ARBA00022692"/>
    </source>
</evidence>
<evidence type="ECO:0000256" key="6">
    <source>
        <dbReference type="ARBA" id="ARBA00023170"/>
    </source>
</evidence>
<protein>
    <submittedName>
        <fullName evidence="10">7 transmembrane receptor (Rhodopsin family) domain-containing protein</fullName>
    </submittedName>
</protein>
<dbReference type="Gene3D" id="1.20.1070.10">
    <property type="entry name" value="Rhodopsin 7-helix transmembrane proteins"/>
    <property type="match status" value="1"/>
</dbReference>
<dbReference type="GO" id="GO:0004930">
    <property type="term" value="F:G protein-coupled receptor activity"/>
    <property type="evidence" value="ECO:0007669"/>
    <property type="project" value="UniProtKB-KW"/>
</dbReference>
<evidence type="ECO:0000256" key="4">
    <source>
        <dbReference type="ARBA" id="ARBA00023040"/>
    </source>
</evidence>
<keyword evidence="2 8" id="KW-0812">Transmembrane</keyword>
<feature type="transmembrane region" description="Helical" evidence="8">
    <location>
        <begin position="111"/>
        <end position="131"/>
    </location>
</feature>
<evidence type="ECO:0000313" key="10">
    <source>
        <dbReference type="EMBL" id="KAI1698204.1"/>
    </source>
</evidence>
<evidence type="ECO:0000256" key="8">
    <source>
        <dbReference type="SAM" id="Phobius"/>
    </source>
</evidence>
<dbReference type="Proteomes" id="UP001201812">
    <property type="component" value="Unassembled WGS sequence"/>
</dbReference>
<name>A0AAD4MKM3_9BILA</name>
<keyword evidence="4" id="KW-0297">G-protein coupled receptor</keyword>
<dbReference type="PANTHER" id="PTHR24243">
    <property type="entry name" value="G-PROTEIN COUPLED RECEPTOR"/>
    <property type="match status" value="1"/>
</dbReference>
<comment type="subcellular location">
    <subcellularLocation>
        <location evidence="1">Membrane</location>
        <topology evidence="1">Multi-pass membrane protein</topology>
    </subcellularLocation>
</comment>
<dbReference type="PROSITE" id="PS50262">
    <property type="entry name" value="G_PROTEIN_RECEP_F1_2"/>
    <property type="match status" value="1"/>
</dbReference>
<evidence type="ECO:0000256" key="1">
    <source>
        <dbReference type="ARBA" id="ARBA00004141"/>
    </source>
</evidence>
<evidence type="ECO:0000256" key="3">
    <source>
        <dbReference type="ARBA" id="ARBA00022989"/>
    </source>
</evidence>
<keyword evidence="7" id="KW-0807">Transducer</keyword>
<feature type="transmembrane region" description="Helical" evidence="8">
    <location>
        <begin position="152"/>
        <end position="176"/>
    </location>
</feature>
<feature type="transmembrane region" description="Helical" evidence="8">
    <location>
        <begin position="196"/>
        <end position="216"/>
    </location>
</feature>
<dbReference type="AlphaFoldDB" id="A0AAD4MKM3"/>
<accession>A0AAD4MKM3</accession>
<dbReference type="SUPFAM" id="SSF81321">
    <property type="entry name" value="Family A G protein-coupled receptor-like"/>
    <property type="match status" value="1"/>
</dbReference>